<evidence type="ECO:0000313" key="2">
    <source>
        <dbReference type="Proteomes" id="UP000789920"/>
    </source>
</evidence>
<sequence>EDEKERKHKKKKNKADEIPNKADETPNKSNERSYKRDLINIQSINTQAGSQSTSINRTKNRPRASDLW</sequence>
<gene>
    <name evidence="1" type="ORF">RPERSI_LOCUS24778</name>
</gene>
<comment type="caution">
    <text evidence="1">The sequence shown here is derived from an EMBL/GenBank/DDBJ whole genome shotgun (WGS) entry which is preliminary data.</text>
</comment>
<dbReference type="Proteomes" id="UP000789920">
    <property type="component" value="Unassembled WGS sequence"/>
</dbReference>
<organism evidence="1 2">
    <name type="scientific">Racocetra persica</name>
    <dbReference type="NCBI Taxonomy" id="160502"/>
    <lineage>
        <taxon>Eukaryota</taxon>
        <taxon>Fungi</taxon>
        <taxon>Fungi incertae sedis</taxon>
        <taxon>Mucoromycota</taxon>
        <taxon>Glomeromycotina</taxon>
        <taxon>Glomeromycetes</taxon>
        <taxon>Diversisporales</taxon>
        <taxon>Gigasporaceae</taxon>
        <taxon>Racocetra</taxon>
    </lineage>
</organism>
<evidence type="ECO:0000313" key="1">
    <source>
        <dbReference type="EMBL" id="CAG8817819.1"/>
    </source>
</evidence>
<feature type="non-terminal residue" evidence="1">
    <location>
        <position position="1"/>
    </location>
</feature>
<accession>A0ACA9RYT4</accession>
<protein>
    <submittedName>
        <fullName evidence="1">3390_t:CDS:1</fullName>
    </submittedName>
</protein>
<reference evidence="1" key="1">
    <citation type="submission" date="2021-06" db="EMBL/GenBank/DDBJ databases">
        <authorList>
            <person name="Kallberg Y."/>
            <person name="Tangrot J."/>
            <person name="Rosling A."/>
        </authorList>
    </citation>
    <scope>NUCLEOTIDE SEQUENCE</scope>
    <source>
        <strain evidence="1">MA461A</strain>
    </source>
</reference>
<keyword evidence="2" id="KW-1185">Reference proteome</keyword>
<proteinExistence type="predicted"/>
<dbReference type="EMBL" id="CAJVQC010080238">
    <property type="protein sequence ID" value="CAG8817819.1"/>
    <property type="molecule type" value="Genomic_DNA"/>
</dbReference>
<name>A0ACA9RYT4_9GLOM</name>